<comment type="function">
    <text evidence="1 14">Component of the general transcription and DNA repair factor IIH (TFIIH) core complex, which is involved in general and transcription-coupled nucleotide excision repair (NER) of damaged DNA and, when complexed to TFIIK, in RNA transcription by RNA polymerase II. In NER, TFIIH acts by opening DNA around the lesion to allow the excision of the damaged oligonucleotide and its replacement by a new DNA fragment. In transcription, TFIIH has an essential role in transcription initiation. When the pre-initiation complex (PIC) has been established, TFIIH is required for promoter opening and promoter escape. Phosphorylation of the C-terminal tail (CTD) of the largest subunit of RNA polymerase II by the kinase module TFIIK controls the initiation of transcription.</text>
</comment>
<keyword evidence="8 14" id="KW-0862">Zinc</keyword>
<dbReference type="CDD" id="cd01285">
    <property type="entry name" value="nucleoside_deaminase"/>
    <property type="match status" value="1"/>
</dbReference>
<evidence type="ECO:0000256" key="13">
    <source>
        <dbReference type="ARBA" id="ARBA00033341"/>
    </source>
</evidence>
<proteinExistence type="inferred from homology"/>
<dbReference type="InterPro" id="IPR036465">
    <property type="entry name" value="vWFA_dom_sf"/>
</dbReference>
<protein>
    <recommendedName>
        <fullName evidence="4 14">General transcription and DNA repair factor IIH subunit TFB4</fullName>
        <shortName evidence="14">TFIIH subunit TFB4</shortName>
    </recommendedName>
    <alternativeName>
        <fullName evidence="13 14">RNA polymerase II transcription factor B subunit 4</fullName>
    </alternativeName>
</protein>
<evidence type="ECO:0000256" key="10">
    <source>
        <dbReference type="ARBA" id="ARBA00023163"/>
    </source>
</evidence>
<keyword evidence="5 14" id="KW-0479">Metal-binding</keyword>
<keyword evidence="9 14" id="KW-0805">Transcription regulation</keyword>
<dbReference type="Pfam" id="PF00383">
    <property type="entry name" value="dCMP_cyt_deam_1"/>
    <property type="match status" value="1"/>
</dbReference>
<evidence type="ECO:0000256" key="4">
    <source>
        <dbReference type="ARBA" id="ARBA00021280"/>
    </source>
</evidence>
<evidence type="ECO:0000256" key="8">
    <source>
        <dbReference type="ARBA" id="ARBA00022833"/>
    </source>
</evidence>
<feature type="region of interest" description="Disordered" evidence="15">
    <location>
        <begin position="499"/>
        <end position="523"/>
    </location>
</feature>
<keyword evidence="10 14" id="KW-0804">Transcription</keyword>
<organism evidence="17 18">
    <name type="scientific">Candidozyma haemuli</name>
    <dbReference type="NCBI Taxonomy" id="45357"/>
    <lineage>
        <taxon>Eukaryota</taxon>
        <taxon>Fungi</taxon>
        <taxon>Dikarya</taxon>
        <taxon>Ascomycota</taxon>
        <taxon>Saccharomycotina</taxon>
        <taxon>Pichiomycetes</taxon>
        <taxon>Metschnikowiaceae</taxon>
        <taxon>Candidozyma</taxon>
    </lineage>
</organism>
<evidence type="ECO:0000256" key="14">
    <source>
        <dbReference type="RuleBase" id="RU368090"/>
    </source>
</evidence>
<reference evidence="17 18" key="1">
    <citation type="submission" date="2021-06" db="EMBL/GenBank/DDBJ databases">
        <title>Candida outbreak in Lebanon.</title>
        <authorList>
            <person name="Finianos M."/>
        </authorList>
    </citation>
    <scope>NUCLEOTIDE SEQUENCE [LARGE SCALE GENOMIC DNA]</scope>
    <source>
        <strain evidence="17">CA3LBN</strain>
    </source>
</reference>
<keyword evidence="18" id="KW-1185">Reference proteome</keyword>
<gene>
    <name evidence="17" type="ORF">CA3LBN_003390</name>
</gene>
<dbReference type="InterPro" id="IPR004600">
    <property type="entry name" value="TFIIH_Tfb4/GTF2H3"/>
</dbReference>
<sequence>MAFDDAKGMQIAFEEAQKSYDTGGIPIGGALIHEDGTVLGRGYNSRFQKDSATLHGEIDTLEKAGRLKGSVYKKCTMYTTLSPCNMCSGACILYGVKRVVIGENENFVGAEELLRSKGIEVVNLNDTKCKELMSRFINERPQDWNEDIGDIADSIYTDLPAPEELNDNPSLLTLIFELTPRSWYALRNQVTIQETVKTLLVFLNAHLSLNNSNQVCFILSSPFGSEILHPNVESSSEEQDVDGTGDKPTLVNKGMYRNFRLVDEMVMRKLNESLERMSKELGEKEKNTSTVAGALSRALTYTNRLLHVDQSISTTTASAINSTASTMNSSGGSGNSGNASTTSMHARVLIVTPNDTYESNYIAIMNSIFAAQKMKVPLDVAKLGGHQAPYLQQAADATNGVYLHIKEPQGLMQVLSTAYFLEPSLRSIVILPTNSNVNYKASCFITGKPVDIGFVCSVCLCIMSKVPESGSCPTCRSKFDEKFLKKLLTGPTIARKKRKVENGAAVTNGESTATSEAKSTTES</sequence>
<evidence type="ECO:0000313" key="17">
    <source>
        <dbReference type="EMBL" id="QWU89067.1"/>
    </source>
</evidence>
<evidence type="ECO:0000256" key="6">
    <source>
        <dbReference type="ARBA" id="ARBA00022763"/>
    </source>
</evidence>
<dbReference type="Gene3D" id="3.40.140.10">
    <property type="entry name" value="Cytidine Deaminase, domain 2"/>
    <property type="match status" value="1"/>
</dbReference>
<comment type="subunit">
    <text evidence="14">Component of the 7-subunit TFIIH core complex composed of XPB/SSL2, XPD/RAD3, SSL1, TFB1, TFB2, TFB4 and TFB5, which is active in NER. The core complex associates with the 3-subunit CTD-kinase module TFIIK composed of CCL1, KIN28 and TFB3 to form the 10-subunit holoenzyme (holo-TFIIH) active in transcription.</text>
</comment>
<comment type="similarity">
    <text evidence="3 14">Belongs to the TFB4 family.</text>
</comment>
<keyword evidence="12 14" id="KW-0539">Nucleus</keyword>
<keyword evidence="7 14" id="KW-0863">Zinc-finger</keyword>
<evidence type="ECO:0000256" key="7">
    <source>
        <dbReference type="ARBA" id="ARBA00022771"/>
    </source>
</evidence>
<evidence type="ECO:0000256" key="11">
    <source>
        <dbReference type="ARBA" id="ARBA00023204"/>
    </source>
</evidence>
<comment type="subcellular location">
    <subcellularLocation>
        <location evidence="2 14">Nucleus</location>
    </subcellularLocation>
</comment>
<feature type="compositionally biased region" description="Low complexity" evidence="15">
    <location>
        <begin position="510"/>
        <end position="523"/>
    </location>
</feature>
<accession>A0ABX8IAS9</accession>
<dbReference type="InterPro" id="IPR002125">
    <property type="entry name" value="CMP_dCMP_dom"/>
</dbReference>
<dbReference type="InterPro" id="IPR016193">
    <property type="entry name" value="Cytidine_deaminase-like"/>
</dbReference>
<name>A0ABX8IAS9_9ASCO</name>
<keyword evidence="11 14" id="KW-0234">DNA repair</keyword>
<feature type="domain" description="CMP/dCMP-type deaminase" evidence="16">
    <location>
        <begin position="3"/>
        <end position="121"/>
    </location>
</feature>
<dbReference type="Proteomes" id="UP000825434">
    <property type="component" value="Chromosome 4"/>
</dbReference>
<evidence type="ECO:0000256" key="15">
    <source>
        <dbReference type="SAM" id="MobiDB-lite"/>
    </source>
</evidence>
<evidence type="ECO:0000256" key="3">
    <source>
        <dbReference type="ARBA" id="ARBA00005273"/>
    </source>
</evidence>
<evidence type="ECO:0000256" key="5">
    <source>
        <dbReference type="ARBA" id="ARBA00022723"/>
    </source>
</evidence>
<evidence type="ECO:0000256" key="2">
    <source>
        <dbReference type="ARBA" id="ARBA00004123"/>
    </source>
</evidence>
<keyword evidence="6 14" id="KW-0227">DNA damage</keyword>
<evidence type="ECO:0000313" key="18">
    <source>
        <dbReference type="Proteomes" id="UP000825434"/>
    </source>
</evidence>
<dbReference type="Gene3D" id="3.40.50.410">
    <property type="entry name" value="von Willebrand factor, type A domain"/>
    <property type="match status" value="1"/>
</dbReference>
<dbReference type="PANTHER" id="PTHR12831:SF0">
    <property type="entry name" value="GENERAL TRANSCRIPTION FACTOR IIH SUBUNIT 3"/>
    <property type="match status" value="1"/>
</dbReference>
<evidence type="ECO:0000256" key="9">
    <source>
        <dbReference type="ARBA" id="ARBA00023015"/>
    </source>
</evidence>
<dbReference type="PROSITE" id="PS51747">
    <property type="entry name" value="CYT_DCMP_DEAMINASES_2"/>
    <property type="match status" value="1"/>
</dbReference>
<dbReference type="PANTHER" id="PTHR12831">
    <property type="entry name" value="TRANSCRIPTION INITIATION FACTOR IIH TFIIH , POLYPEPTIDE 3-RELATED"/>
    <property type="match status" value="1"/>
</dbReference>
<dbReference type="SUPFAM" id="SSF53927">
    <property type="entry name" value="Cytidine deaminase-like"/>
    <property type="match status" value="1"/>
</dbReference>
<dbReference type="Pfam" id="PF03850">
    <property type="entry name" value="Tfb4"/>
    <property type="match status" value="1"/>
</dbReference>
<dbReference type="EMBL" id="CP076664">
    <property type="protein sequence ID" value="QWU89067.1"/>
    <property type="molecule type" value="Genomic_DNA"/>
</dbReference>
<evidence type="ECO:0000259" key="16">
    <source>
        <dbReference type="PROSITE" id="PS51747"/>
    </source>
</evidence>
<evidence type="ECO:0000256" key="1">
    <source>
        <dbReference type="ARBA" id="ARBA00002817"/>
    </source>
</evidence>
<evidence type="ECO:0000256" key="12">
    <source>
        <dbReference type="ARBA" id="ARBA00023242"/>
    </source>
</evidence>